<feature type="compositionally biased region" description="Polar residues" evidence="1">
    <location>
        <begin position="450"/>
        <end position="459"/>
    </location>
</feature>
<feature type="compositionally biased region" description="Pro residues" evidence="1">
    <location>
        <begin position="19"/>
        <end position="65"/>
    </location>
</feature>
<dbReference type="Proteomes" id="UP000221165">
    <property type="component" value="Unassembled WGS sequence"/>
</dbReference>
<feature type="compositionally biased region" description="Pro residues" evidence="1">
    <location>
        <begin position="125"/>
        <end position="134"/>
    </location>
</feature>
<organism evidence="2 3">
    <name type="scientific">Cystoisospora suis</name>
    <dbReference type="NCBI Taxonomy" id="483139"/>
    <lineage>
        <taxon>Eukaryota</taxon>
        <taxon>Sar</taxon>
        <taxon>Alveolata</taxon>
        <taxon>Apicomplexa</taxon>
        <taxon>Conoidasida</taxon>
        <taxon>Coccidia</taxon>
        <taxon>Eucoccidiorida</taxon>
        <taxon>Eimeriorina</taxon>
        <taxon>Sarcocystidae</taxon>
        <taxon>Cystoisospora</taxon>
    </lineage>
</organism>
<evidence type="ECO:0000313" key="3">
    <source>
        <dbReference type="Proteomes" id="UP000221165"/>
    </source>
</evidence>
<gene>
    <name evidence="2" type="ORF">CSUI_003601</name>
</gene>
<feature type="compositionally biased region" description="Low complexity" evidence="1">
    <location>
        <begin position="167"/>
        <end position="179"/>
    </location>
</feature>
<feature type="region of interest" description="Disordered" evidence="1">
    <location>
        <begin position="1"/>
        <end position="416"/>
    </location>
</feature>
<dbReference type="VEuPathDB" id="ToxoDB:CSUI_003601"/>
<proteinExistence type="predicted"/>
<evidence type="ECO:0000313" key="2">
    <source>
        <dbReference type="EMBL" id="PHJ22546.1"/>
    </source>
</evidence>
<feature type="compositionally biased region" description="Basic residues" evidence="1">
    <location>
        <begin position="306"/>
        <end position="316"/>
    </location>
</feature>
<accession>A0A2C6L4X2</accession>
<dbReference type="RefSeq" id="XP_067924223.1">
    <property type="nucleotide sequence ID" value="XM_068063797.1"/>
</dbReference>
<feature type="region of interest" description="Disordered" evidence="1">
    <location>
        <begin position="450"/>
        <end position="472"/>
    </location>
</feature>
<feature type="compositionally biased region" description="Pro residues" evidence="1">
    <location>
        <begin position="74"/>
        <end position="87"/>
    </location>
</feature>
<keyword evidence="3" id="KW-1185">Reference proteome</keyword>
<feature type="non-terminal residue" evidence="2">
    <location>
        <position position="1"/>
    </location>
</feature>
<dbReference type="EMBL" id="MIGC01001632">
    <property type="protein sequence ID" value="PHJ22546.1"/>
    <property type="molecule type" value="Genomic_DNA"/>
</dbReference>
<feature type="compositionally biased region" description="Basic and acidic residues" evidence="1">
    <location>
        <begin position="228"/>
        <end position="237"/>
    </location>
</feature>
<sequence length="616" mass="65979">RHSLSPGPAPAVAYGRSPPRGPYGGPHPPSPGPYGGPHPPSPGPYGGPHPPSPGPYRGPHPPSPGPYGGAHHPSPGPYGEPYPPSPRPHGEPHPPSRGRGGPYPPFPGREGPCPPSPGRYGGPHRPSPARPPPHAGLSPPESRHFSWEGQRHRGRPRAAPHQFGMQTSAAHPPHTAPPSGCRPSSAAPSSGRTLHHSHSAHRGFRNSSCGQEGPGMHPSEARPCCGSRAERGLESRGHPGACRSHSTGPSPRGAIPSPQFTQRHPSSCWQAETAGPSRTYSRSRPDARDRPFLHAGSASRSPSTGRHPRPGAHRPPGHSLPHTYGSLPLVSRRAVSPPPSAGPFRHGGRCPPSRPTGSSVGTARAWRQKSTDRFPLRDERDTAYSPGYGQARGPCSARYPERRPRRHGSGPLPDFAAVRAPEGVVYPETANMDGEHLSHRRVYYHEDQNSVRTRSNGSAYHSLAPHQERPRNSQSFFPQAFRECCEAQSIEAPRVDRQEGGQTHFHFYQPKTPPPSSPGLAAQSAVVPQHHFNFYASPAAERYMPNGLAGSDTVATAAQVLGSGYNPVVSSLLQENMYYQQLIAEQQQQIGAMAAAQQVPAHWLPEFLVNIAGFAD</sequence>
<comment type="caution">
    <text evidence="2">The sequence shown here is derived from an EMBL/GenBank/DDBJ whole genome shotgun (WGS) entry which is preliminary data.</text>
</comment>
<feature type="compositionally biased region" description="Polar residues" evidence="1">
    <location>
        <begin position="258"/>
        <end position="282"/>
    </location>
</feature>
<evidence type="ECO:0000256" key="1">
    <source>
        <dbReference type="SAM" id="MobiDB-lite"/>
    </source>
</evidence>
<feature type="compositionally biased region" description="Basic and acidic residues" evidence="1">
    <location>
        <begin position="369"/>
        <end position="382"/>
    </location>
</feature>
<feature type="compositionally biased region" description="Basic and acidic residues" evidence="1">
    <location>
        <begin position="283"/>
        <end position="292"/>
    </location>
</feature>
<protein>
    <submittedName>
        <fullName evidence="2">Uncharacterized protein</fullName>
    </submittedName>
</protein>
<reference evidence="2 3" key="1">
    <citation type="journal article" date="2017" name="Int. J. Parasitol.">
        <title>The genome of the protozoan parasite Cystoisospora suis and a reverse vaccinology approach to identify vaccine candidates.</title>
        <authorList>
            <person name="Palmieri N."/>
            <person name="Shrestha A."/>
            <person name="Ruttkowski B."/>
            <person name="Beck T."/>
            <person name="Vogl C."/>
            <person name="Tomley F."/>
            <person name="Blake D.P."/>
            <person name="Joachim A."/>
        </authorList>
    </citation>
    <scope>NUCLEOTIDE SEQUENCE [LARGE SCALE GENOMIC DNA]</scope>
    <source>
        <strain evidence="2 3">Wien I</strain>
    </source>
</reference>
<dbReference type="AlphaFoldDB" id="A0A2C6L4X2"/>
<feature type="compositionally biased region" description="Basic and acidic residues" evidence="1">
    <location>
        <begin position="141"/>
        <end position="151"/>
    </location>
</feature>
<dbReference type="GeneID" id="94427008"/>
<name>A0A2C6L4X2_9APIC</name>
<feature type="compositionally biased region" description="Pro residues" evidence="1">
    <location>
        <begin position="102"/>
        <end position="117"/>
    </location>
</feature>
<feature type="compositionally biased region" description="Basic residues" evidence="1">
    <location>
        <begin position="193"/>
        <end position="204"/>
    </location>
</feature>